<sequence>KSKIQNTDACTQKWVRILQNYRQKKNISYDIQTLNDKEQLEHELCKFFANIKRQDGKPYKVKSIVSAYTSLRRFLCETSVIKNVNINDRFQFPILYQVVNGKYIELQDQGYSDQTAMQLTQKVFFWNAYLLGLHGGREKNNQGGLQDRNKYGKFSSRRIHIPADLPNNKFKPIQDLQSYVNLRPADAYEKFYLQLTRNSQAIQDKNLFLKSGLGRHTLANMMNDIAQSSKINITDQRITNHLGRRTAIQLLSDLSVNEHEMMTFSGHRSVNGLRSYK</sequence>
<protein>
    <submittedName>
        <fullName evidence="1">33179_t:CDS:1</fullName>
    </submittedName>
</protein>
<reference evidence="1" key="1">
    <citation type="submission" date="2021-06" db="EMBL/GenBank/DDBJ databases">
        <authorList>
            <person name="Kallberg Y."/>
            <person name="Tangrot J."/>
            <person name="Rosling A."/>
        </authorList>
    </citation>
    <scope>NUCLEOTIDE SEQUENCE</scope>
    <source>
        <strain evidence="1">MA461A</strain>
    </source>
</reference>
<evidence type="ECO:0000313" key="1">
    <source>
        <dbReference type="EMBL" id="CAG8832568.1"/>
    </source>
</evidence>
<feature type="non-terminal residue" evidence="1">
    <location>
        <position position="277"/>
    </location>
</feature>
<feature type="non-terminal residue" evidence="1">
    <location>
        <position position="1"/>
    </location>
</feature>
<keyword evidence="2" id="KW-1185">Reference proteome</keyword>
<dbReference type="Proteomes" id="UP000789920">
    <property type="component" value="Unassembled WGS sequence"/>
</dbReference>
<accession>A0ACA9S9E9</accession>
<name>A0ACA9S9E9_9GLOM</name>
<comment type="caution">
    <text evidence="1">The sequence shown here is derived from an EMBL/GenBank/DDBJ whole genome shotgun (WGS) entry which is preliminary data.</text>
</comment>
<proteinExistence type="predicted"/>
<evidence type="ECO:0000313" key="2">
    <source>
        <dbReference type="Proteomes" id="UP000789920"/>
    </source>
</evidence>
<organism evidence="1 2">
    <name type="scientific">Racocetra persica</name>
    <dbReference type="NCBI Taxonomy" id="160502"/>
    <lineage>
        <taxon>Eukaryota</taxon>
        <taxon>Fungi</taxon>
        <taxon>Fungi incertae sedis</taxon>
        <taxon>Mucoromycota</taxon>
        <taxon>Glomeromycotina</taxon>
        <taxon>Glomeromycetes</taxon>
        <taxon>Diversisporales</taxon>
        <taxon>Gigasporaceae</taxon>
        <taxon>Racocetra</taxon>
    </lineage>
</organism>
<gene>
    <name evidence="1" type="ORF">RPERSI_LOCUS28503</name>
</gene>
<dbReference type="EMBL" id="CAJVQC010104099">
    <property type="protein sequence ID" value="CAG8832568.1"/>
    <property type="molecule type" value="Genomic_DNA"/>
</dbReference>